<keyword evidence="2" id="KW-1185">Reference proteome</keyword>
<dbReference type="GO" id="GO:0016740">
    <property type="term" value="F:transferase activity"/>
    <property type="evidence" value="ECO:0007669"/>
    <property type="project" value="UniProtKB-KW"/>
</dbReference>
<sequence>MSLLSKIKAKYHFHRNKLNEDSNLLKWKIKIWFNNIFDSNLRNQIRNPKNIPVIIISYNQLFHLKQLVDFLLLNKHQDIVIIDNNSTYIPLLTYFDEIEKNNNVTIHKLRENFGHLVFWKNKELFEKYSKGYHIVTDADIVPHEKTPSNYLSVFLKLLNTNKDITKVGFSLYLDDIPDYNPNKKNIINWENQFWQNKINKHYLSSIDTTFAMYRPNYKRNNHNFLSGIRTNKPYTARHGGWYINPKALTEEQLFYIKTANSSSSWLTNENGELVNDTFKNHYTNKND</sequence>
<dbReference type="CDD" id="cd00761">
    <property type="entry name" value="Glyco_tranf_GTA_type"/>
    <property type="match status" value="1"/>
</dbReference>
<organism evidence="1 2">
    <name type="scientific">Vicingus serpentipes</name>
    <dbReference type="NCBI Taxonomy" id="1926625"/>
    <lineage>
        <taxon>Bacteria</taxon>
        <taxon>Pseudomonadati</taxon>
        <taxon>Bacteroidota</taxon>
        <taxon>Flavobacteriia</taxon>
        <taxon>Flavobacteriales</taxon>
        <taxon>Vicingaceae</taxon>
        <taxon>Vicingus</taxon>
    </lineage>
</organism>
<evidence type="ECO:0000313" key="2">
    <source>
        <dbReference type="Proteomes" id="UP000321721"/>
    </source>
</evidence>
<comment type="caution">
    <text evidence="1">The sequence shown here is derived from an EMBL/GenBank/DDBJ whole genome shotgun (WGS) entry which is preliminary data.</text>
</comment>
<name>A0A5C6RV48_9FLAO</name>
<keyword evidence="1" id="KW-0808">Transferase</keyword>
<proteinExistence type="predicted"/>
<dbReference type="EMBL" id="VOOS01000003">
    <property type="protein sequence ID" value="TXB65410.1"/>
    <property type="molecule type" value="Genomic_DNA"/>
</dbReference>
<gene>
    <name evidence="1" type="ORF">FRY74_08280</name>
</gene>
<accession>A0A5C6RV48</accession>
<dbReference type="OrthoDB" id="1666251at2"/>
<dbReference type="AlphaFoldDB" id="A0A5C6RV48"/>
<dbReference type="Proteomes" id="UP000321721">
    <property type="component" value="Unassembled WGS sequence"/>
</dbReference>
<dbReference type="SUPFAM" id="SSF53448">
    <property type="entry name" value="Nucleotide-diphospho-sugar transferases"/>
    <property type="match status" value="1"/>
</dbReference>
<dbReference type="InterPro" id="IPR029044">
    <property type="entry name" value="Nucleotide-diphossugar_trans"/>
</dbReference>
<evidence type="ECO:0000313" key="1">
    <source>
        <dbReference type="EMBL" id="TXB65410.1"/>
    </source>
</evidence>
<dbReference type="RefSeq" id="WP_147100418.1">
    <property type="nucleotide sequence ID" value="NZ_VOOS01000003.1"/>
</dbReference>
<protein>
    <submittedName>
        <fullName evidence="1">Glycosyltransferase family 2 protein</fullName>
    </submittedName>
</protein>
<reference evidence="1 2" key="1">
    <citation type="submission" date="2019-08" db="EMBL/GenBank/DDBJ databases">
        <title>Genome of Vicingus serpentipes NCIMB 15042.</title>
        <authorList>
            <person name="Bowman J.P."/>
        </authorList>
    </citation>
    <scope>NUCLEOTIDE SEQUENCE [LARGE SCALE GENOMIC DNA]</scope>
    <source>
        <strain evidence="1 2">NCIMB 15042</strain>
    </source>
</reference>